<dbReference type="InterPro" id="IPR003329">
    <property type="entry name" value="Cytidylyl_trans"/>
</dbReference>
<comment type="subcellular location">
    <subcellularLocation>
        <location evidence="1">Membrane</location>
    </subcellularLocation>
</comment>
<sequence length="243" mass="27478">MKIVGVIPARWGSSRFEGKVLAEISGKPMIQHVWERASQSKFLEECIIACDDEKVFEAAKGFGACVVMTSKDHDSGTDRIVEVVCERDVDIVVNIQGDEPLIDPLVIDALVQALEEDPECEMATVIKVIEKEDELNNPNVVKVVTDDKGHALYFSRSLIPYNRENQEVTYYKHLGIYAYRKNLLMKLKELSKSSLEEIEKLEQLRVLEAGYKIKTILTDIETIGVDTPEDLKYVEEIINDSNS</sequence>
<evidence type="ECO:0000313" key="4">
    <source>
        <dbReference type="EMBL" id="VAX35438.1"/>
    </source>
</evidence>
<evidence type="ECO:0000256" key="1">
    <source>
        <dbReference type="ARBA" id="ARBA00004370"/>
    </source>
</evidence>
<dbReference type="AlphaFoldDB" id="A0A3B1DHF2"/>
<dbReference type="Gene3D" id="3.90.550.10">
    <property type="entry name" value="Spore Coat Polysaccharide Biosynthesis Protein SpsA, Chain A"/>
    <property type="match status" value="1"/>
</dbReference>
<keyword evidence="2 4" id="KW-0808">Transferase</keyword>
<dbReference type="PANTHER" id="PTHR42866">
    <property type="entry name" value="3-DEOXY-MANNO-OCTULOSONATE CYTIDYLYLTRANSFERASE"/>
    <property type="match status" value="1"/>
</dbReference>
<reference evidence="4" key="1">
    <citation type="submission" date="2018-06" db="EMBL/GenBank/DDBJ databases">
        <authorList>
            <person name="Zhirakovskaya E."/>
        </authorList>
    </citation>
    <scope>NUCLEOTIDE SEQUENCE</scope>
</reference>
<dbReference type="FunFam" id="3.90.550.10:FF:000011">
    <property type="entry name" value="3-deoxy-manno-octulosonate cytidylyltransferase"/>
    <property type="match status" value="1"/>
</dbReference>
<dbReference type="InterPro" id="IPR004528">
    <property type="entry name" value="KdsB"/>
</dbReference>
<dbReference type="GO" id="GO:0008690">
    <property type="term" value="F:3-deoxy-manno-octulosonate cytidylyltransferase activity"/>
    <property type="evidence" value="ECO:0007669"/>
    <property type="project" value="UniProtKB-EC"/>
</dbReference>
<dbReference type="GO" id="GO:1901137">
    <property type="term" value="P:carbohydrate derivative biosynthetic process"/>
    <property type="evidence" value="ECO:0007669"/>
    <property type="project" value="UniProtKB-ARBA"/>
</dbReference>
<dbReference type="CDD" id="cd02517">
    <property type="entry name" value="CMP-KDO-Synthetase"/>
    <property type="match status" value="1"/>
</dbReference>
<dbReference type="GO" id="GO:0044281">
    <property type="term" value="P:small molecule metabolic process"/>
    <property type="evidence" value="ECO:0007669"/>
    <property type="project" value="UniProtKB-ARBA"/>
</dbReference>
<dbReference type="NCBIfam" id="NF003952">
    <property type="entry name" value="PRK05450.1-5"/>
    <property type="match status" value="1"/>
</dbReference>
<dbReference type="InterPro" id="IPR029044">
    <property type="entry name" value="Nucleotide-diphossugar_trans"/>
</dbReference>
<dbReference type="PANTHER" id="PTHR42866:SF2">
    <property type="entry name" value="3-DEOXY-MANNO-OCTULOSONATE CYTIDYLYLTRANSFERASE, MITOCHONDRIAL"/>
    <property type="match status" value="1"/>
</dbReference>
<dbReference type="GO" id="GO:0016020">
    <property type="term" value="C:membrane"/>
    <property type="evidence" value="ECO:0007669"/>
    <property type="project" value="UniProtKB-SubCell"/>
</dbReference>
<keyword evidence="3 4" id="KW-0548">Nucleotidyltransferase</keyword>
<protein>
    <submittedName>
        <fullName evidence="4">3-deoxy-manno-octulosonate cytidylyltransferase</fullName>
        <ecNumber evidence="4">2.7.7.38</ecNumber>
    </submittedName>
</protein>
<gene>
    <name evidence="4" type="ORF">MNBD_UNCLBAC01-637</name>
</gene>
<dbReference type="EMBL" id="UOGJ01000051">
    <property type="protein sequence ID" value="VAX35438.1"/>
    <property type="molecule type" value="Genomic_DNA"/>
</dbReference>
<dbReference type="NCBIfam" id="TIGR00466">
    <property type="entry name" value="kdsB"/>
    <property type="match status" value="1"/>
</dbReference>
<proteinExistence type="inferred from homology"/>
<dbReference type="EC" id="2.7.7.38" evidence="4"/>
<dbReference type="SUPFAM" id="SSF53448">
    <property type="entry name" value="Nucleotide-diphospho-sugar transferases"/>
    <property type="match status" value="1"/>
</dbReference>
<dbReference type="HAMAP" id="MF_00057">
    <property type="entry name" value="KdsB"/>
    <property type="match status" value="1"/>
</dbReference>
<name>A0A3B1DHF2_9ZZZZ</name>
<dbReference type="GO" id="GO:0005829">
    <property type="term" value="C:cytosol"/>
    <property type="evidence" value="ECO:0007669"/>
    <property type="project" value="TreeGrafter"/>
</dbReference>
<dbReference type="NCBIfam" id="NF009905">
    <property type="entry name" value="PRK13368.1"/>
    <property type="match status" value="1"/>
</dbReference>
<dbReference type="NCBIfam" id="NF003950">
    <property type="entry name" value="PRK05450.1-3"/>
    <property type="match status" value="1"/>
</dbReference>
<dbReference type="Pfam" id="PF02348">
    <property type="entry name" value="CTP_transf_3"/>
    <property type="match status" value="1"/>
</dbReference>
<evidence type="ECO:0000256" key="3">
    <source>
        <dbReference type="ARBA" id="ARBA00022695"/>
    </source>
</evidence>
<organism evidence="4">
    <name type="scientific">hydrothermal vent metagenome</name>
    <dbReference type="NCBI Taxonomy" id="652676"/>
    <lineage>
        <taxon>unclassified sequences</taxon>
        <taxon>metagenomes</taxon>
        <taxon>ecological metagenomes</taxon>
    </lineage>
</organism>
<evidence type="ECO:0000256" key="2">
    <source>
        <dbReference type="ARBA" id="ARBA00022679"/>
    </source>
</evidence>
<accession>A0A3B1DHF2</accession>